<evidence type="ECO:0000313" key="2">
    <source>
        <dbReference type="Proteomes" id="UP001050975"/>
    </source>
</evidence>
<reference evidence="1" key="1">
    <citation type="submission" date="2019-10" db="EMBL/GenBank/DDBJ databases">
        <title>Draft genome sequece of Microseira wollei NIES-4236.</title>
        <authorList>
            <person name="Yamaguchi H."/>
            <person name="Suzuki S."/>
            <person name="Kawachi M."/>
        </authorList>
    </citation>
    <scope>NUCLEOTIDE SEQUENCE</scope>
    <source>
        <strain evidence="1">NIES-4236</strain>
    </source>
</reference>
<dbReference type="AlphaFoldDB" id="A0AAV3XRQ7"/>
<organism evidence="1 2">
    <name type="scientific">Microseira wollei NIES-4236</name>
    <dbReference type="NCBI Taxonomy" id="2530354"/>
    <lineage>
        <taxon>Bacteria</taxon>
        <taxon>Bacillati</taxon>
        <taxon>Cyanobacteriota</taxon>
        <taxon>Cyanophyceae</taxon>
        <taxon>Oscillatoriophycideae</taxon>
        <taxon>Aerosakkonematales</taxon>
        <taxon>Aerosakkonemataceae</taxon>
        <taxon>Microseira</taxon>
    </lineage>
</organism>
<dbReference type="RefSeq" id="WP_226592552.1">
    <property type="nucleotide sequence ID" value="NZ_BLAY01000234.1"/>
</dbReference>
<accession>A0AAV3XRQ7</accession>
<evidence type="ECO:0008006" key="3">
    <source>
        <dbReference type="Google" id="ProtNLM"/>
    </source>
</evidence>
<sequence>MRHDPSPTQLPAPCIIDTGIVVNKLDMHRLLADLHHVRYLHIQDERLQSQGEGYVLEVFADPNRATLVANRAIYLNLYSFDYLELKQSPECECYFDLVQDSRRLRLIPSSNSLQERCTAKFNAAALDAVVDQVLSGKWDLQIDEDDEPF</sequence>
<dbReference type="Proteomes" id="UP001050975">
    <property type="component" value="Unassembled WGS sequence"/>
</dbReference>
<proteinExistence type="predicted"/>
<comment type="caution">
    <text evidence="1">The sequence shown here is derived from an EMBL/GenBank/DDBJ whole genome shotgun (WGS) entry which is preliminary data.</text>
</comment>
<name>A0AAV3XRQ7_9CYAN</name>
<protein>
    <recommendedName>
        <fullName evidence="3">DUF5615 domain-containing protein</fullName>
    </recommendedName>
</protein>
<dbReference type="EMBL" id="BLAY01000234">
    <property type="protein sequence ID" value="GET43589.1"/>
    <property type="molecule type" value="Genomic_DNA"/>
</dbReference>
<evidence type="ECO:0000313" key="1">
    <source>
        <dbReference type="EMBL" id="GET43589.1"/>
    </source>
</evidence>
<gene>
    <name evidence="1" type="ORF">MiSe_84140</name>
</gene>
<keyword evidence="2" id="KW-1185">Reference proteome</keyword>